<name>A0A392TNB1_9FABA</name>
<evidence type="ECO:0000313" key="2">
    <source>
        <dbReference type="Proteomes" id="UP000265520"/>
    </source>
</evidence>
<dbReference type="EMBL" id="LXQA010622390">
    <property type="protein sequence ID" value="MCI62633.1"/>
    <property type="molecule type" value="Genomic_DNA"/>
</dbReference>
<keyword evidence="2" id="KW-1185">Reference proteome</keyword>
<organism evidence="1 2">
    <name type="scientific">Trifolium medium</name>
    <dbReference type="NCBI Taxonomy" id="97028"/>
    <lineage>
        <taxon>Eukaryota</taxon>
        <taxon>Viridiplantae</taxon>
        <taxon>Streptophyta</taxon>
        <taxon>Embryophyta</taxon>
        <taxon>Tracheophyta</taxon>
        <taxon>Spermatophyta</taxon>
        <taxon>Magnoliopsida</taxon>
        <taxon>eudicotyledons</taxon>
        <taxon>Gunneridae</taxon>
        <taxon>Pentapetalae</taxon>
        <taxon>rosids</taxon>
        <taxon>fabids</taxon>
        <taxon>Fabales</taxon>
        <taxon>Fabaceae</taxon>
        <taxon>Papilionoideae</taxon>
        <taxon>50 kb inversion clade</taxon>
        <taxon>NPAAA clade</taxon>
        <taxon>Hologalegina</taxon>
        <taxon>IRL clade</taxon>
        <taxon>Trifolieae</taxon>
        <taxon>Trifolium</taxon>
    </lineage>
</organism>
<proteinExistence type="predicted"/>
<accession>A0A392TNB1</accession>
<dbReference type="AlphaFoldDB" id="A0A392TNB1"/>
<evidence type="ECO:0000313" key="1">
    <source>
        <dbReference type="EMBL" id="MCI62633.1"/>
    </source>
</evidence>
<protein>
    <submittedName>
        <fullName evidence="1">Uncharacterized protein</fullName>
    </submittedName>
</protein>
<dbReference type="Proteomes" id="UP000265520">
    <property type="component" value="Unassembled WGS sequence"/>
</dbReference>
<reference evidence="1 2" key="1">
    <citation type="journal article" date="2018" name="Front. Plant Sci.">
        <title>Red Clover (Trifolium pratense) and Zigzag Clover (T. medium) - A Picture of Genomic Similarities and Differences.</title>
        <authorList>
            <person name="Dluhosova J."/>
            <person name="Istvanek J."/>
            <person name="Nedelnik J."/>
            <person name="Repkova J."/>
        </authorList>
    </citation>
    <scope>NUCLEOTIDE SEQUENCE [LARGE SCALE GENOMIC DNA]</scope>
    <source>
        <strain evidence="2">cv. 10/8</strain>
        <tissue evidence="1">Leaf</tissue>
    </source>
</reference>
<sequence>MEPIDASDSLTVVLQVSKDFLPSTEQIEEQSIANNSVDVSKLMAEIMTPMCEIISNSLVRTPNAMD</sequence>
<comment type="caution">
    <text evidence="1">The sequence shown here is derived from an EMBL/GenBank/DDBJ whole genome shotgun (WGS) entry which is preliminary data.</text>
</comment>
<feature type="non-terminal residue" evidence="1">
    <location>
        <position position="66"/>
    </location>
</feature>